<sequence length="168" mass="18173">MAVLSAGLLLYRAAPDGVEVLLGHMGGPYWARKDDGAWSIPKGEHEADEDARAAAEREFTEELGHRPPAGDSQELGTVSQRGGRKQITVFARPGDFDPAHIQPGTFDLEWPPRSGTVQAFPEIDRVAWFDLDTARRKLVAAQVEFVDRLDSLLAASGSAPRGRGTATP</sequence>
<keyword evidence="5" id="KW-1185">Reference proteome</keyword>
<dbReference type="GO" id="GO:0006754">
    <property type="term" value="P:ATP biosynthetic process"/>
    <property type="evidence" value="ECO:0007669"/>
    <property type="project" value="TreeGrafter"/>
</dbReference>
<accession>A0A4Y3WJV2</accession>
<dbReference type="PROSITE" id="PS51462">
    <property type="entry name" value="NUDIX"/>
    <property type="match status" value="1"/>
</dbReference>
<dbReference type="PANTHER" id="PTHR21340:SF7">
    <property type="entry name" value="NUDIX HYDROLASE DOMAIN-CONTAINING PROTEIN"/>
    <property type="match status" value="1"/>
</dbReference>
<dbReference type="CDD" id="cd04662">
    <property type="entry name" value="NUDIX_Hydrolase"/>
    <property type="match status" value="1"/>
</dbReference>
<dbReference type="GO" id="GO:0006167">
    <property type="term" value="P:AMP biosynthetic process"/>
    <property type="evidence" value="ECO:0007669"/>
    <property type="project" value="TreeGrafter"/>
</dbReference>
<name>A0A4Y3WJV2_9PSEU</name>
<dbReference type="InterPro" id="IPR015797">
    <property type="entry name" value="NUDIX_hydrolase-like_dom_sf"/>
</dbReference>
<evidence type="ECO:0000313" key="4">
    <source>
        <dbReference type="EMBL" id="GEC18189.1"/>
    </source>
</evidence>
<feature type="domain" description="Nudix hydrolase" evidence="3">
    <location>
        <begin position="1"/>
        <end position="156"/>
    </location>
</feature>
<proteinExistence type="predicted"/>
<reference evidence="4 5" key="1">
    <citation type="submission" date="2019-06" db="EMBL/GenBank/DDBJ databases">
        <title>Whole genome shotgun sequence of Pseudonocardia hydrocarbonoxydans NBRC 14498.</title>
        <authorList>
            <person name="Hosoyama A."/>
            <person name="Uohara A."/>
            <person name="Ohji S."/>
            <person name="Ichikawa N."/>
        </authorList>
    </citation>
    <scope>NUCLEOTIDE SEQUENCE [LARGE SCALE GENOMIC DNA]</scope>
    <source>
        <strain evidence="4 5">NBRC 14498</strain>
    </source>
</reference>
<dbReference type="SUPFAM" id="SSF55811">
    <property type="entry name" value="Nudix"/>
    <property type="match status" value="1"/>
</dbReference>
<dbReference type="EMBL" id="BJNG01000003">
    <property type="protein sequence ID" value="GEC18189.1"/>
    <property type="molecule type" value="Genomic_DNA"/>
</dbReference>
<dbReference type="Proteomes" id="UP000320338">
    <property type="component" value="Unassembled WGS sequence"/>
</dbReference>
<dbReference type="OrthoDB" id="954553at2"/>
<protein>
    <submittedName>
        <fullName evidence="4">DNA mismatch repair protein MutT</fullName>
    </submittedName>
</protein>
<dbReference type="GO" id="GO:0004081">
    <property type="term" value="F:bis(5'-nucleosyl)-tetraphosphatase (asymmetrical) activity"/>
    <property type="evidence" value="ECO:0007669"/>
    <property type="project" value="TreeGrafter"/>
</dbReference>
<dbReference type="InterPro" id="IPR051325">
    <property type="entry name" value="Nudix_hydrolase_domain"/>
</dbReference>
<dbReference type="PROSITE" id="PS00893">
    <property type="entry name" value="NUDIX_BOX"/>
    <property type="match status" value="1"/>
</dbReference>
<feature type="compositionally biased region" description="Basic and acidic residues" evidence="2">
    <location>
        <begin position="42"/>
        <end position="65"/>
    </location>
</feature>
<dbReference type="Gene3D" id="3.90.79.10">
    <property type="entry name" value="Nucleoside Triphosphate Pyrophosphohydrolase"/>
    <property type="match status" value="1"/>
</dbReference>
<comment type="caution">
    <text evidence="4">The sequence shown here is derived from an EMBL/GenBank/DDBJ whole genome shotgun (WGS) entry which is preliminary data.</text>
</comment>
<evidence type="ECO:0000313" key="5">
    <source>
        <dbReference type="Proteomes" id="UP000320338"/>
    </source>
</evidence>
<dbReference type="RefSeq" id="WP_141276516.1">
    <property type="nucleotide sequence ID" value="NZ_BAAARZ010000002.1"/>
</dbReference>
<evidence type="ECO:0000259" key="3">
    <source>
        <dbReference type="PROSITE" id="PS51462"/>
    </source>
</evidence>
<feature type="region of interest" description="Disordered" evidence="2">
    <location>
        <begin position="42"/>
        <end position="83"/>
    </location>
</feature>
<dbReference type="InterPro" id="IPR020084">
    <property type="entry name" value="NUDIX_hydrolase_CS"/>
</dbReference>
<organism evidence="4 5">
    <name type="scientific">Pseudonocardia hydrocarbonoxydans</name>
    <dbReference type="NCBI Taxonomy" id="76726"/>
    <lineage>
        <taxon>Bacteria</taxon>
        <taxon>Bacillati</taxon>
        <taxon>Actinomycetota</taxon>
        <taxon>Actinomycetes</taxon>
        <taxon>Pseudonocardiales</taxon>
        <taxon>Pseudonocardiaceae</taxon>
        <taxon>Pseudonocardia</taxon>
    </lineage>
</organism>
<gene>
    <name evidence="4" type="ORF">PHY01_04720</name>
</gene>
<dbReference type="InterPro" id="IPR000086">
    <property type="entry name" value="NUDIX_hydrolase_dom"/>
</dbReference>
<dbReference type="AlphaFoldDB" id="A0A4Y3WJV2"/>
<dbReference type="PANTHER" id="PTHR21340">
    <property type="entry name" value="DIADENOSINE 5,5-P1,P4-TETRAPHOSPHATE PYROPHOSPHOHYDROLASE MUTT"/>
    <property type="match status" value="1"/>
</dbReference>
<evidence type="ECO:0000256" key="2">
    <source>
        <dbReference type="SAM" id="MobiDB-lite"/>
    </source>
</evidence>
<evidence type="ECO:0000256" key="1">
    <source>
        <dbReference type="ARBA" id="ARBA00022801"/>
    </source>
</evidence>
<dbReference type="Pfam" id="PF00293">
    <property type="entry name" value="NUDIX"/>
    <property type="match status" value="1"/>
</dbReference>
<keyword evidence="1" id="KW-0378">Hydrolase</keyword>